<comment type="caution">
    <text evidence="1">The sequence shown here is derived from an EMBL/GenBank/DDBJ whole genome shotgun (WGS) entry which is preliminary data.</text>
</comment>
<proteinExistence type="predicted"/>
<protein>
    <submittedName>
        <fullName evidence="1">Uncharacterized protein</fullName>
    </submittedName>
</protein>
<sequence>MHVEGAGVSVTWAATAPESGRFPAVERRSDITELAHHFHELRSRGRGYLEVGLPESEFPLLTLGFQGDRAVLHLFDDAEGVYLLGGDGIASAGDVVDIPIMDDLAAFSGDFVLAVDRAWAVLHTFIRTGAPGELGEWRKS</sequence>
<dbReference type="Proteomes" id="UP000325849">
    <property type="component" value="Unassembled WGS sequence"/>
</dbReference>
<dbReference type="OrthoDB" id="3379618at2"/>
<dbReference type="AlphaFoldDB" id="A0A5N8V7P5"/>
<gene>
    <name evidence="1" type="ORF">FNH09_07170</name>
</gene>
<name>A0A5N8V7P5_9ACTN</name>
<evidence type="ECO:0000313" key="1">
    <source>
        <dbReference type="EMBL" id="MPY31109.1"/>
    </source>
</evidence>
<keyword evidence="2" id="KW-1185">Reference proteome</keyword>
<dbReference type="EMBL" id="VJZD01000019">
    <property type="protein sequence ID" value="MPY31109.1"/>
    <property type="molecule type" value="Genomic_DNA"/>
</dbReference>
<evidence type="ECO:0000313" key="2">
    <source>
        <dbReference type="Proteomes" id="UP000325849"/>
    </source>
</evidence>
<organism evidence="1 2">
    <name type="scientific">Streptomyces adustus</name>
    <dbReference type="NCBI Taxonomy" id="1609272"/>
    <lineage>
        <taxon>Bacteria</taxon>
        <taxon>Bacillati</taxon>
        <taxon>Actinomycetota</taxon>
        <taxon>Actinomycetes</taxon>
        <taxon>Kitasatosporales</taxon>
        <taxon>Streptomycetaceae</taxon>
        <taxon>Streptomyces</taxon>
    </lineage>
</organism>
<accession>A0A5N8V7P5</accession>
<reference evidence="1 2" key="1">
    <citation type="submission" date="2019-07" db="EMBL/GenBank/DDBJ databases">
        <title>New species of Amycolatopsis and Streptomyces.</title>
        <authorList>
            <person name="Duangmal K."/>
            <person name="Teo W.F.A."/>
            <person name="Lipun K."/>
        </authorList>
    </citation>
    <scope>NUCLEOTIDE SEQUENCE [LARGE SCALE GENOMIC DNA]</scope>
    <source>
        <strain evidence="1 2">NBRC 109810</strain>
    </source>
</reference>